<proteinExistence type="predicted"/>
<reference evidence="1" key="1">
    <citation type="submission" date="2022-04" db="EMBL/GenBank/DDBJ databases">
        <title>Chromosome-scale genome assembly of Holotrichia oblita Faldermann.</title>
        <authorList>
            <person name="Rongchong L."/>
        </authorList>
    </citation>
    <scope>NUCLEOTIDE SEQUENCE</scope>
    <source>
        <strain evidence="1">81SQS9</strain>
    </source>
</reference>
<accession>A0ACB9SU94</accession>
<keyword evidence="2" id="KW-1185">Reference proteome</keyword>
<sequence length="839" mass="96374">MKTVLIVFLWVTAVHSWNSCSDEPFCDRIRNGPVVQSDFAFSESYMVNPSGVASYLVDRNTDRVYPISITAYEGGIFRITVNDLVVPREQLEQVLDEPTMANATFTSLLNGVQINSGDSYAIIEYSPFRISIYKNYQLILLINDGRRLVYNSDADDLSIAIDFTFTDATTAYGIPLHAERFSLQNTGPGGLEPYRLYNVDHCCYDNFIQDSLYGAEPVLYAHSVRRTVGVFWLNAAQTFVDINRIPYQVESLFVSEAGIMDFFVLTGPTFDDCAIQYIKLTGPAPLQQYFTFGYHQSRWSYESQEDAETVLRELDNHDFPVESIWFDVDYQDGARSFTWNLTAFPDPVGMQNWMASTGRRVILIIHPHFKVEPGYFVYDVASANGYFVKNPDGTDFVGQGWPGNSSWIDFINPEARAYISSLYLKENFPNTTDNVYVWNDMNEPEVFDGFERSWPRDVVFYNYTNREVHNIFSFSQVKGTYEGLKARYENRKRPYLLTRSHFSGSQRYTIMWTGDNNSSWSHLQISFPMCLSSAIGGISNCGADVGGFAGNLTDELLQRWYQAGAWIPFFRAHSTRYVERREPFLYPEDVQTRLRNAMRERYYYLPLWYTLFYEHERYGRPVIRPMVYHYPSDINTHDMDNQWLVGADVLVCPVADEGVTSIGVYFPGGSNEVWFDMVNNLMYYGIGYYSVPVTLDSIPVYHRGGSIIARTEVHRPASDLMHSDPYSIYVFLDMNYQASSTLYIDDNESFDYRDGVYNYYRLQHNGNVLSISIIDPEAEYAGAVFIIDSVLVYRPPTNYKEAVTRDGAKYDVVYGVDNSYAAIENVHIVVGREMTIEFV</sequence>
<gene>
    <name evidence="1" type="ORF">MML48_7g00009690</name>
</gene>
<comment type="caution">
    <text evidence="1">The sequence shown here is derived from an EMBL/GenBank/DDBJ whole genome shotgun (WGS) entry which is preliminary data.</text>
</comment>
<evidence type="ECO:0000313" key="2">
    <source>
        <dbReference type="Proteomes" id="UP001056778"/>
    </source>
</evidence>
<protein>
    <submittedName>
        <fullName evidence="1">Alpha-glucosidase</fullName>
    </submittedName>
</protein>
<organism evidence="1 2">
    <name type="scientific">Holotrichia oblita</name>
    <name type="common">Chafer beetle</name>
    <dbReference type="NCBI Taxonomy" id="644536"/>
    <lineage>
        <taxon>Eukaryota</taxon>
        <taxon>Metazoa</taxon>
        <taxon>Ecdysozoa</taxon>
        <taxon>Arthropoda</taxon>
        <taxon>Hexapoda</taxon>
        <taxon>Insecta</taxon>
        <taxon>Pterygota</taxon>
        <taxon>Neoptera</taxon>
        <taxon>Endopterygota</taxon>
        <taxon>Coleoptera</taxon>
        <taxon>Polyphaga</taxon>
        <taxon>Scarabaeiformia</taxon>
        <taxon>Scarabaeidae</taxon>
        <taxon>Melolonthinae</taxon>
        <taxon>Holotrichia</taxon>
    </lineage>
</organism>
<name>A0ACB9SU94_HOLOL</name>
<dbReference type="EMBL" id="CM043021">
    <property type="protein sequence ID" value="KAI4458316.1"/>
    <property type="molecule type" value="Genomic_DNA"/>
</dbReference>
<evidence type="ECO:0000313" key="1">
    <source>
        <dbReference type="EMBL" id="KAI4458316.1"/>
    </source>
</evidence>
<dbReference type="Proteomes" id="UP001056778">
    <property type="component" value="Chromosome 7"/>
</dbReference>